<dbReference type="PANTHER" id="PTHR43312">
    <property type="entry name" value="D-THREO-ALDOSE 1-DEHYDROGENASE"/>
    <property type="match status" value="1"/>
</dbReference>
<name>X0Y5B3_9ZZZZ</name>
<accession>X0Y5B3</accession>
<dbReference type="InterPro" id="IPR036812">
    <property type="entry name" value="NAD(P)_OxRdtase_dom_sf"/>
</dbReference>
<evidence type="ECO:0000313" key="2">
    <source>
        <dbReference type="EMBL" id="GAG50950.1"/>
    </source>
</evidence>
<sequence length="237" mass="26065">IGTLIHGYLQADMTPEEGAAAVRRALELGVNFIDTAKGYKTYPHIKKGIEGFDDVVIASKSPVKSAVQMREDVETCLRELNRDTIDVFHLHLVRSQTEMREREGALETLVQCRESGKIRSIGISAHGPEGVLCALECDEIDVVLPILNKKGLGIIEGTPDEMLEAVRKVRDKGIGLYDMKPLGGGHLIDNIPDAIKYLRKLELFDSISVGLKTPDEVEIMVGVFEGDTSAIKRALEE</sequence>
<dbReference type="Gene3D" id="3.20.20.100">
    <property type="entry name" value="NADP-dependent oxidoreductase domain"/>
    <property type="match status" value="1"/>
</dbReference>
<dbReference type="SUPFAM" id="SSF51430">
    <property type="entry name" value="NAD(P)-linked oxidoreductase"/>
    <property type="match status" value="1"/>
</dbReference>
<dbReference type="EMBL" id="BARS01050725">
    <property type="protein sequence ID" value="GAG50950.1"/>
    <property type="molecule type" value="Genomic_DNA"/>
</dbReference>
<protein>
    <recommendedName>
        <fullName evidence="1">NADP-dependent oxidoreductase domain-containing protein</fullName>
    </recommendedName>
</protein>
<feature type="domain" description="NADP-dependent oxidoreductase" evidence="1">
    <location>
        <begin position="10"/>
        <end position="188"/>
    </location>
</feature>
<dbReference type="InterPro" id="IPR023210">
    <property type="entry name" value="NADP_OxRdtase_dom"/>
</dbReference>
<feature type="non-terminal residue" evidence="2">
    <location>
        <position position="237"/>
    </location>
</feature>
<feature type="non-terminal residue" evidence="2">
    <location>
        <position position="1"/>
    </location>
</feature>
<dbReference type="AlphaFoldDB" id="X0Y5B3"/>
<reference evidence="2" key="1">
    <citation type="journal article" date="2014" name="Front. Microbiol.">
        <title>High frequency of phylogenetically diverse reductive dehalogenase-homologous genes in deep subseafloor sedimentary metagenomes.</title>
        <authorList>
            <person name="Kawai M."/>
            <person name="Futagami T."/>
            <person name="Toyoda A."/>
            <person name="Takaki Y."/>
            <person name="Nishi S."/>
            <person name="Hori S."/>
            <person name="Arai W."/>
            <person name="Tsubouchi T."/>
            <person name="Morono Y."/>
            <person name="Uchiyama I."/>
            <person name="Ito T."/>
            <person name="Fujiyama A."/>
            <person name="Inagaki F."/>
            <person name="Takami H."/>
        </authorList>
    </citation>
    <scope>NUCLEOTIDE SEQUENCE</scope>
    <source>
        <strain evidence="2">Expedition CK06-06</strain>
    </source>
</reference>
<gene>
    <name evidence="2" type="ORF">S01H1_75672</name>
</gene>
<dbReference type="PANTHER" id="PTHR43312:SF1">
    <property type="entry name" value="NADP-DEPENDENT OXIDOREDUCTASE DOMAIN-CONTAINING PROTEIN"/>
    <property type="match status" value="1"/>
</dbReference>
<comment type="caution">
    <text evidence="2">The sequence shown here is derived from an EMBL/GenBank/DDBJ whole genome shotgun (WGS) entry which is preliminary data.</text>
</comment>
<dbReference type="CDD" id="cd19100">
    <property type="entry name" value="AKR_unchar"/>
    <property type="match status" value="1"/>
</dbReference>
<dbReference type="InterPro" id="IPR053135">
    <property type="entry name" value="AKR2_Oxidoreductase"/>
</dbReference>
<evidence type="ECO:0000259" key="1">
    <source>
        <dbReference type="Pfam" id="PF00248"/>
    </source>
</evidence>
<dbReference type="Pfam" id="PF00248">
    <property type="entry name" value="Aldo_ket_red"/>
    <property type="match status" value="1"/>
</dbReference>
<proteinExistence type="predicted"/>
<organism evidence="2">
    <name type="scientific">marine sediment metagenome</name>
    <dbReference type="NCBI Taxonomy" id="412755"/>
    <lineage>
        <taxon>unclassified sequences</taxon>
        <taxon>metagenomes</taxon>
        <taxon>ecological metagenomes</taxon>
    </lineage>
</organism>